<dbReference type="OrthoDB" id="9832056at2"/>
<proteinExistence type="predicted"/>
<reference evidence="1 2" key="1">
    <citation type="submission" date="2014-06" db="EMBL/GenBank/DDBJ databases">
        <title>Whole Genome Sequences of Three Symbiotic Endozoicomonas Bacteria.</title>
        <authorList>
            <person name="Neave M.J."/>
            <person name="Apprill A."/>
            <person name="Voolstra C.R."/>
        </authorList>
    </citation>
    <scope>NUCLEOTIDE SEQUENCE [LARGE SCALE GENOMIC DNA]</scope>
    <source>
        <strain evidence="1 2">DSM 25634</strain>
    </source>
</reference>
<name>A0A081NDR4_9GAMM</name>
<dbReference type="AlphaFoldDB" id="A0A081NDR4"/>
<comment type="caution">
    <text evidence="1">The sequence shown here is derived from an EMBL/GenBank/DDBJ whole genome shotgun (WGS) entry which is preliminary data.</text>
</comment>
<gene>
    <name evidence="1" type="ORF">GZ78_22415</name>
</gene>
<organism evidence="1 2">
    <name type="scientific">Endozoicomonas numazuensis</name>
    <dbReference type="NCBI Taxonomy" id="1137799"/>
    <lineage>
        <taxon>Bacteria</taxon>
        <taxon>Pseudomonadati</taxon>
        <taxon>Pseudomonadota</taxon>
        <taxon>Gammaproteobacteria</taxon>
        <taxon>Oceanospirillales</taxon>
        <taxon>Endozoicomonadaceae</taxon>
        <taxon>Endozoicomonas</taxon>
    </lineage>
</organism>
<keyword evidence="2" id="KW-1185">Reference proteome</keyword>
<evidence type="ECO:0000313" key="2">
    <source>
        <dbReference type="Proteomes" id="UP000028073"/>
    </source>
</evidence>
<protein>
    <submittedName>
        <fullName evidence="1">Uncharacterized protein</fullName>
    </submittedName>
</protein>
<sequence>MSLNISMPSLATIGSNIAALPGKIAEGICSFGRMVRRNTTGRLLESTVNRAIRDGSHEKIVSTPTKKTVGERGTTVVKGKTHYNLTNAKGEVVRSRGFSEYCLDMALKPVMKVLMNSENPATSL</sequence>
<evidence type="ECO:0000313" key="1">
    <source>
        <dbReference type="EMBL" id="KEQ16587.1"/>
    </source>
</evidence>
<dbReference type="EMBL" id="JOKH01000005">
    <property type="protein sequence ID" value="KEQ16587.1"/>
    <property type="molecule type" value="Genomic_DNA"/>
</dbReference>
<dbReference type="RefSeq" id="WP_034840250.1">
    <property type="nucleotide sequence ID" value="NZ_JOKH01000005.1"/>
</dbReference>
<accession>A0A081NDR4</accession>
<dbReference type="Proteomes" id="UP000028073">
    <property type="component" value="Unassembled WGS sequence"/>
</dbReference>